<accession>R7U9E9</accession>
<protein>
    <recommendedName>
        <fullName evidence="2">Endoplasmic reticulum junction formation protein lunapark</fullName>
    </recommendedName>
</protein>
<comment type="subcellular location">
    <subcellularLocation>
        <location evidence="2">Endoplasmic reticulum membrane</location>
        <topology evidence="2">Multi-pass membrane protein</topology>
    </subcellularLocation>
</comment>
<feature type="compositionally biased region" description="Basic and acidic residues" evidence="3">
    <location>
        <begin position="289"/>
        <end position="301"/>
    </location>
</feature>
<evidence type="ECO:0000256" key="2">
    <source>
        <dbReference type="RuleBase" id="RU367073"/>
    </source>
</evidence>
<feature type="region of interest" description="Disordered" evidence="3">
    <location>
        <begin position="80"/>
        <end position="130"/>
    </location>
</feature>
<dbReference type="GO" id="GO:0071788">
    <property type="term" value="P:endoplasmic reticulum tubular network maintenance"/>
    <property type="evidence" value="ECO:0007669"/>
    <property type="project" value="UniProtKB-UniRule"/>
</dbReference>
<evidence type="ECO:0000256" key="3">
    <source>
        <dbReference type="SAM" id="MobiDB-lite"/>
    </source>
</evidence>
<dbReference type="STRING" id="283909.R7U9E9"/>
<dbReference type="InterPro" id="IPR040115">
    <property type="entry name" value="Lnp"/>
</dbReference>
<dbReference type="GO" id="GO:0008270">
    <property type="term" value="F:zinc ion binding"/>
    <property type="evidence" value="ECO:0007669"/>
    <property type="project" value="UniProtKB-KW"/>
</dbReference>
<keyword evidence="2" id="KW-0863">Zinc-finger</keyword>
<gene>
    <name evidence="5" type="ORF">CAPTEDRAFT_150995</name>
</gene>
<keyword evidence="2" id="KW-0479">Metal-binding</keyword>
<evidence type="ECO:0000256" key="1">
    <source>
        <dbReference type="ARBA" id="ARBA00009940"/>
    </source>
</evidence>
<feature type="compositionally biased region" description="Polar residues" evidence="3">
    <location>
        <begin position="109"/>
        <end position="123"/>
    </location>
</feature>
<reference evidence="5 7" key="2">
    <citation type="journal article" date="2013" name="Nature">
        <title>Insights into bilaterian evolution from three spiralian genomes.</title>
        <authorList>
            <person name="Simakov O."/>
            <person name="Marletaz F."/>
            <person name="Cho S.J."/>
            <person name="Edsinger-Gonzales E."/>
            <person name="Havlak P."/>
            <person name="Hellsten U."/>
            <person name="Kuo D.H."/>
            <person name="Larsson T."/>
            <person name="Lv J."/>
            <person name="Arendt D."/>
            <person name="Savage R."/>
            <person name="Osoegawa K."/>
            <person name="de Jong P."/>
            <person name="Grimwood J."/>
            <person name="Chapman J.A."/>
            <person name="Shapiro H."/>
            <person name="Aerts A."/>
            <person name="Otillar R.P."/>
            <person name="Terry A.Y."/>
            <person name="Boore J.L."/>
            <person name="Grigoriev I.V."/>
            <person name="Lindberg D.R."/>
            <person name="Seaver E.C."/>
            <person name="Weisblat D.A."/>
            <person name="Putnam N.H."/>
            <person name="Rokhsar D.S."/>
        </authorList>
    </citation>
    <scope>NUCLEOTIDE SEQUENCE</scope>
    <source>
        <strain evidence="5 7">I ESC-2004</strain>
    </source>
</reference>
<dbReference type="EMBL" id="KB306032">
    <property type="protein sequence ID" value="ELU00413.1"/>
    <property type="molecule type" value="Genomic_DNA"/>
</dbReference>
<feature type="domain" description="Lunapark zinc ribbon" evidence="4">
    <location>
        <begin position="188"/>
        <end position="237"/>
    </location>
</feature>
<evidence type="ECO:0000313" key="6">
    <source>
        <dbReference type="EnsemblMetazoa" id="CapteP150995"/>
    </source>
</evidence>
<dbReference type="GO" id="GO:0098826">
    <property type="term" value="C:endoplasmic reticulum tubular network membrane"/>
    <property type="evidence" value="ECO:0007669"/>
    <property type="project" value="UniProtKB-UniRule"/>
</dbReference>
<dbReference type="PANTHER" id="PTHR22166:SF12">
    <property type="entry name" value="ENDOPLASMIC RETICULUM JUNCTION FORMATION PROTEIN LUNAPARK"/>
    <property type="match status" value="1"/>
</dbReference>
<dbReference type="PANTHER" id="PTHR22166">
    <property type="entry name" value="ENDOPLASMIC RETICULUM JUNCTION FORMATION PROTEIN LUNAPARK"/>
    <property type="match status" value="1"/>
</dbReference>
<feature type="compositionally biased region" description="Polar residues" evidence="3">
    <location>
        <begin position="82"/>
        <end position="98"/>
    </location>
</feature>
<dbReference type="Proteomes" id="UP000014760">
    <property type="component" value="Unassembled WGS sequence"/>
</dbReference>
<reference evidence="7" key="1">
    <citation type="submission" date="2012-12" db="EMBL/GenBank/DDBJ databases">
        <authorList>
            <person name="Hellsten U."/>
            <person name="Grimwood J."/>
            <person name="Chapman J.A."/>
            <person name="Shapiro H."/>
            <person name="Aerts A."/>
            <person name="Otillar R.P."/>
            <person name="Terry A.Y."/>
            <person name="Boore J.L."/>
            <person name="Simakov O."/>
            <person name="Marletaz F."/>
            <person name="Cho S.-J."/>
            <person name="Edsinger-Gonzales E."/>
            <person name="Havlak P."/>
            <person name="Kuo D.-H."/>
            <person name="Larsson T."/>
            <person name="Lv J."/>
            <person name="Arendt D."/>
            <person name="Savage R."/>
            <person name="Osoegawa K."/>
            <person name="de Jong P."/>
            <person name="Lindberg D.R."/>
            <person name="Seaver E.C."/>
            <person name="Weisblat D.A."/>
            <person name="Putnam N.H."/>
            <person name="Grigoriev I.V."/>
            <person name="Rokhsar D.S."/>
        </authorList>
    </citation>
    <scope>NUCLEOTIDE SEQUENCE</scope>
    <source>
        <strain evidence="7">I ESC-2004</strain>
    </source>
</reference>
<dbReference type="EMBL" id="AMQN01009707">
    <property type="status" value="NOT_ANNOTATED_CDS"/>
    <property type="molecule type" value="Genomic_DNA"/>
</dbReference>
<evidence type="ECO:0000259" key="4">
    <source>
        <dbReference type="Pfam" id="PF10058"/>
    </source>
</evidence>
<comment type="domain">
    <text evidence="2">The C4-type zinc finger motif is necessary both for its ER three-way tubular junction localization and formation.</text>
</comment>
<dbReference type="FunCoup" id="R7U9E9">
    <property type="interactions" value="1684"/>
</dbReference>
<dbReference type="GO" id="GO:1903373">
    <property type="term" value="P:positive regulation of endoplasmic reticulum tubular network organization"/>
    <property type="evidence" value="ECO:0007669"/>
    <property type="project" value="UniProtKB-UniRule"/>
</dbReference>
<comment type="similarity">
    <text evidence="1 2">Belongs to the lunapark family.</text>
</comment>
<feature type="compositionally biased region" description="Polar residues" evidence="3">
    <location>
        <begin position="270"/>
        <end position="281"/>
    </location>
</feature>
<organism evidence="5">
    <name type="scientific">Capitella teleta</name>
    <name type="common">Polychaete worm</name>
    <dbReference type="NCBI Taxonomy" id="283909"/>
    <lineage>
        <taxon>Eukaryota</taxon>
        <taxon>Metazoa</taxon>
        <taxon>Spiralia</taxon>
        <taxon>Lophotrochozoa</taxon>
        <taxon>Annelida</taxon>
        <taxon>Polychaeta</taxon>
        <taxon>Sedentaria</taxon>
        <taxon>Scolecida</taxon>
        <taxon>Capitellidae</taxon>
        <taxon>Capitella</taxon>
    </lineage>
</organism>
<feature type="compositionally biased region" description="Basic and acidic residues" evidence="3">
    <location>
        <begin position="259"/>
        <end position="269"/>
    </location>
</feature>
<dbReference type="EnsemblMetazoa" id="CapteT150995">
    <property type="protein sequence ID" value="CapteP150995"/>
    <property type="gene ID" value="CapteG150995"/>
</dbReference>
<keyword evidence="2" id="KW-0256">Endoplasmic reticulum</keyword>
<dbReference type="AlphaFoldDB" id="R7U9E9"/>
<evidence type="ECO:0000313" key="7">
    <source>
        <dbReference type="Proteomes" id="UP000014760"/>
    </source>
</evidence>
<sequence length="325" mass="36783">MYLPEAWSDRVVYSSPLLAFPLLVWLIKKLLHWYFARQITKNDSSLENAKERRKTILDEVMDKETYKKAKEILEKFDPDSLKSIQDQSSKNKQLQAGENQDLRQRKNVDSTPSAMTSVANRSMVTPGGTPMRLPMAPGRPMGNGHPGTPLFSHSSIITRMYLRFRCLIAGPPGPPMPRSVLPRDRSIVDRLVEGLVGDGPQNRYALICKECCSHNGMALKEEFEYISFRCCYCYRMNSARKIRANAPRLDLTPAITRRNPPEKSSRNPDPRTQVNGNQQGTPAVGNPRQIEEISAENKHAIAEVSSEEENFVDPVEKPNNEKKSD</sequence>
<dbReference type="Pfam" id="PF10058">
    <property type="entry name" value="Zn_ribbon_10"/>
    <property type="match status" value="1"/>
</dbReference>
<name>R7U9E9_CAPTE</name>
<comment type="function">
    <text evidence="2">Plays a role in determining ER morphology.</text>
</comment>
<reference evidence="6" key="3">
    <citation type="submission" date="2015-06" db="UniProtKB">
        <authorList>
            <consortium name="EnsemblMetazoa"/>
        </authorList>
    </citation>
    <scope>IDENTIFICATION</scope>
</reference>
<dbReference type="HOGENOM" id="CLU_036951_0_0_1"/>
<keyword evidence="7" id="KW-1185">Reference proteome</keyword>
<feature type="region of interest" description="Disordered" evidence="3">
    <location>
        <begin position="250"/>
        <end position="325"/>
    </location>
</feature>
<dbReference type="OrthoDB" id="1725934at2759"/>
<dbReference type="OMA" id="YAYDGNE"/>
<keyword evidence="2" id="KW-0862">Zinc</keyword>
<feature type="compositionally biased region" description="Basic and acidic residues" evidence="3">
    <location>
        <begin position="314"/>
        <end position="325"/>
    </location>
</feature>
<proteinExistence type="inferred from homology"/>
<dbReference type="InterPro" id="IPR019273">
    <property type="entry name" value="Lunapark_Znf"/>
</dbReference>
<evidence type="ECO:0000313" key="5">
    <source>
        <dbReference type="EMBL" id="ELU00413.1"/>
    </source>
</evidence>